<evidence type="ECO:0000313" key="1">
    <source>
        <dbReference type="EMBL" id="KAH7835001.1"/>
    </source>
</evidence>
<dbReference type="EMBL" id="CM037152">
    <property type="protein sequence ID" value="KAH7835001.1"/>
    <property type="molecule type" value="Genomic_DNA"/>
</dbReference>
<evidence type="ECO:0000313" key="2">
    <source>
        <dbReference type="Proteomes" id="UP000828048"/>
    </source>
</evidence>
<sequence>MRLAEQNAQLLELQGRRPHTSLAKQFIDLGAKEFSGTIDPAEAENWLKDAVRILNRMGVANDDKVDLVTFMFKGEALHWWEATERLLTMLVSGVVPVVPQRITWARIGVQGLVEISLIEALLVVTQMGIVGETKHVSDVGQLVISSGIVLNLTTR</sequence>
<name>A0ACB7X2W3_9ERIC</name>
<comment type="caution">
    <text evidence="1">The sequence shown here is derived from an EMBL/GenBank/DDBJ whole genome shotgun (WGS) entry which is preliminary data.</text>
</comment>
<reference evidence="1 2" key="1">
    <citation type="journal article" date="2021" name="Hortic Res">
        <title>High-quality reference genome and annotation aids understanding of berry development for evergreen blueberry (Vaccinium darrowii).</title>
        <authorList>
            <person name="Yu J."/>
            <person name="Hulse-Kemp A.M."/>
            <person name="Babiker E."/>
            <person name="Staton M."/>
        </authorList>
    </citation>
    <scope>NUCLEOTIDE SEQUENCE [LARGE SCALE GENOMIC DNA]</scope>
    <source>
        <strain evidence="2">cv. NJ 8807/NJ 8810</strain>
        <tissue evidence="1">Young leaf</tissue>
    </source>
</reference>
<protein>
    <submittedName>
        <fullName evidence="1">Uncharacterized protein</fullName>
    </submittedName>
</protein>
<gene>
    <name evidence="1" type="ORF">Vadar_021915</name>
</gene>
<keyword evidence="2" id="KW-1185">Reference proteome</keyword>
<proteinExistence type="predicted"/>
<organism evidence="1 2">
    <name type="scientific">Vaccinium darrowii</name>
    <dbReference type="NCBI Taxonomy" id="229202"/>
    <lineage>
        <taxon>Eukaryota</taxon>
        <taxon>Viridiplantae</taxon>
        <taxon>Streptophyta</taxon>
        <taxon>Embryophyta</taxon>
        <taxon>Tracheophyta</taxon>
        <taxon>Spermatophyta</taxon>
        <taxon>Magnoliopsida</taxon>
        <taxon>eudicotyledons</taxon>
        <taxon>Gunneridae</taxon>
        <taxon>Pentapetalae</taxon>
        <taxon>asterids</taxon>
        <taxon>Ericales</taxon>
        <taxon>Ericaceae</taxon>
        <taxon>Vaccinioideae</taxon>
        <taxon>Vaccinieae</taxon>
        <taxon>Vaccinium</taxon>
    </lineage>
</organism>
<dbReference type="Proteomes" id="UP000828048">
    <property type="component" value="Chromosome 2"/>
</dbReference>
<accession>A0ACB7X2W3</accession>